<feature type="non-terminal residue" evidence="1">
    <location>
        <position position="1"/>
    </location>
</feature>
<dbReference type="Proteomes" id="UP000266841">
    <property type="component" value="Unassembled WGS sequence"/>
</dbReference>
<keyword evidence="2" id="KW-1185">Reference proteome</keyword>
<evidence type="ECO:0000313" key="2">
    <source>
        <dbReference type="Proteomes" id="UP000266841"/>
    </source>
</evidence>
<reference evidence="1 2" key="1">
    <citation type="journal article" date="2012" name="Genome Biol.">
        <title>Genome and low-iron response of an oceanic diatom adapted to chronic iron limitation.</title>
        <authorList>
            <person name="Lommer M."/>
            <person name="Specht M."/>
            <person name="Roy A.S."/>
            <person name="Kraemer L."/>
            <person name="Andreson R."/>
            <person name="Gutowska M.A."/>
            <person name="Wolf J."/>
            <person name="Bergner S.V."/>
            <person name="Schilhabel M.B."/>
            <person name="Klostermeier U.C."/>
            <person name="Beiko R.G."/>
            <person name="Rosenstiel P."/>
            <person name="Hippler M."/>
            <person name="Laroche J."/>
        </authorList>
    </citation>
    <scope>NUCLEOTIDE SEQUENCE [LARGE SCALE GENOMIC DNA]</scope>
    <source>
        <strain evidence="1 2">CCMP1005</strain>
    </source>
</reference>
<accession>K0ST27</accession>
<proteinExistence type="predicted"/>
<organism evidence="1 2">
    <name type="scientific">Thalassiosira oceanica</name>
    <name type="common">Marine diatom</name>
    <dbReference type="NCBI Taxonomy" id="159749"/>
    <lineage>
        <taxon>Eukaryota</taxon>
        <taxon>Sar</taxon>
        <taxon>Stramenopiles</taxon>
        <taxon>Ochrophyta</taxon>
        <taxon>Bacillariophyta</taxon>
        <taxon>Coscinodiscophyceae</taxon>
        <taxon>Thalassiosirophycidae</taxon>
        <taxon>Thalassiosirales</taxon>
        <taxon>Thalassiosiraceae</taxon>
        <taxon>Thalassiosira</taxon>
    </lineage>
</organism>
<dbReference type="AlphaFoldDB" id="K0ST27"/>
<comment type="caution">
    <text evidence="1">The sequence shown here is derived from an EMBL/GenBank/DDBJ whole genome shotgun (WGS) entry which is preliminary data.</text>
</comment>
<dbReference type="EMBL" id="AGNL01019977">
    <property type="protein sequence ID" value="EJK61447.1"/>
    <property type="molecule type" value="Genomic_DNA"/>
</dbReference>
<protein>
    <submittedName>
        <fullName evidence="1">Uncharacterized protein</fullName>
    </submittedName>
</protein>
<dbReference type="OrthoDB" id="189234at2759"/>
<dbReference type="Gene3D" id="3.40.50.150">
    <property type="entry name" value="Vaccinia Virus protein VP39"/>
    <property type="match status" value="1"/>
</dbReference>
<dbReference type="InterPro" id="IPR029063">
    <property type="entry name" value="SAM-dependent_MTases_sf"/>
</dbReference>
<name>K0ST27_THAOC</name>
<sequence>QAHEWGTTDGSEKKYDVSLFDVACLSCAMLQRLQLHSTCIIDTLQFIFGTDLAYRNSLHQPLIESLLELSHDNTVMLIGVTMSDTQPRFFDLLTKSGFRYEKLSDHLLDPEFRGRNFGIIAIQKR</sequence>
<gene>
    <name evidence="1" type="ORF">THAOC_18064</name>
</gene>
<evidence type="ECO:0000313" key="1">
    <source>
        <dbReference type="EMBL" id="EJK61447.1"/>
    </source>
</evidence>